<gene>
    <name evidence="7" type="ORF">CU041_16850</name>
</gene>
<keyword evidence="4" id="KW-0378">Hydrolase</keyword>
<comment type="caution">
    <text evidence="7">The sequence shown here is derived from an EMBL/GenBank/DDBJ whole genome shotgun (WGS) entry which is preliminary data.</text>
</comment>
<keyword evidence="4" id="KW-0540">Nuclease</keyword>
<dbReference type="Proteomes" id="UP000233365">
    <property type="component" value="Unassembled WGS sequence"/>
</dbReference>
<dbReference type="InterPro" id="IPR043502">
    <property type="entry name" value="DNA/RNA_pol_sf"/>
</dbReference>
<dbReference type="RefSeq" id="WP_101247774.1">
    <property type="nucleotide sequence ID" value="NZ_PGTS01000006.1"/>
</dbReference>
<dbReference type="InterPro" id="IPR002298">
    <property type="entry name" value="DNA_polymerase_A"/>
</dbReference>
<sequence>MIDDVVSVVFFPDYGEEKSGKIYVWNGKTVKQKTFKQLSKIKRTIVCFDFGSLASEALAHEECIPQNVIALDDLVLTVSTNPNVREAREDFSAEKFLRRFGVKDEELALFKDWNYSSISFDSEVLRAIGVAMIRGFKVISRLASIRGEWDRFQKIEKGISNVLYSHILPGISFDPKKLRKFRNQIDYDFFKALKDFSAKHNMPLEVPSKHALVEILTQYGFDLEDTSVETVLEFLATDNNLGADIQNLRSLQGTREALNGISHKKNKCFPQIISQGTRTSRILLSSPSLQNISKKYRKVIIPSQNRTLSYVDYDQFEVGIMAALSTDPLLMELYNKKDLYKYLSKLIFGSENGRGNAKRLFLSYAYGMKRRNLINAAVDLGADKNKTSKVFDEFTVFEKWKHGLSKELNKKRRLGTSSGNYFYLRHKNQASAKEVRSAVSQTVQGTGALIFKLALLKVNDLQDFRIIIPLHDAVLVEHQPKSDPHRVVKAFEDAFTEFFADTLDISGKASLSSFYAD</sequence>
<dbReference type="EC" id="2.7.7.7" evidence="2"/>
<comment type="subunit">
    <text evidence="1">Single-chain monomer with multiple functions.</text>
</comment>
<evidence type="ECO:0000256" key="1">
    <source>
        <dbReference type="ARBA" id="ARBA00011541"/>
    </source>
</evidence>
<evidence type="ECO:0000256" key="3">
    <source>
        <dbReference type="ARBA" id="ARBA00022705"/>
    </source>
</evidence>
<evidence type="ECO:0000313" key="7">
    <source>
        <dbReference type="EMBL" id="PKR48360.1"/>
    </source>
</evidence>
<dbReference type="PANTHER" id="PTHR10133:SF27">
    <property type="entry name" value="DNA POLYMERASE NU"/>
    <property type="match status" value="1"/>
</dbReference>
<dbReference type="Gene3D" id="3.30.70.370">
    <property type="match status" value="1"/>
</dbReference>
<reference evidence="7 8" key="1">
    <citation type="submission" date="2017-11" db="EMBL/GenBank/DDBJ databases">
        <title>Biodiversity and function of Thalassospira species in the particle-attached aromatic-hydrocarbon-degrading consortia from the surface seawater of the China South Sea.</title>
        <authorList>
            <person name="Dong C."/>
            <person name="Liu R."/>
            <person name="Shao Z."/>
        </authorList>
    </citation>
    <scope>NUCLEOTIDE SEQUENCE [LARGE SCALE GENOMIC DNA]</scope>
    <source>
        <strain evidence="7 8">139Z-12</strain>
    </source>
</reference>
<organism evidence="7 8">
    <name type="scientific">Thalassospira povalilytica</name>
    <dbReference type="NCBI Taxonomy" id="732237"/>
    <lineage>
        <taxon>Bacteria</taxon>
        <taxon>Pseudomonadati</taxon>
        <taxon>Pseudomonadota</taxon>
        <taxon>Alphaproteobacteria</taxon>
        <taxon>Rhodospirillales</taxon>
        <taxon>Thalassospiraceae</taxon>
        <taxon>Thalassospira</taxon>
    </lineage>
</organism>
<evidence type="ECO:0000259" key="6">
    <source>
        <dbReference type="SMART" id="SM00482"/>
    </source>
</evidence>
<dbReference type="SMART" id="SM00482">
    <property type="entry name" value="POLAc"/>
    <property type="match status" value="1"/>
</dbReference>
<protein>
    <recommendedName>
        <fullName evidence="2">DNA-directed DNA polymerase</fullName>
        <ecNumber evidence="2">2.7.7.7</ecNumber>
    </recommendedName>
</protein>
<comment type="catalytic activity">
    <reaction evidence="5">
        <text>DNA(n) + a 2'-deoxyribonucleoside 5'-triphosphate = DNA(n+1) + diphosphate</text>
        <dbReference type="Rhea" id="RHEA:22508"/>
        <dbReference type="Rhea" id="RHEA-COMP:17339"/>
        <dbReference type="Rhea" id="RHEA-COMP:17340"/>
        <dbReference type="ChEBI" id="CHEBI:33019"/>
        <dbReference type="ChEBI" id="CHEBI:61560"/>
        <dbReference type="ChEBI" id="CHEBI:173112"/>
        <dbReference type="EC" id="2.7.7.7"/>
    </reaction>
</comment>
<name>A0ABX4R6F4_9PROT</name>
<accession>A0ABX4R6F4</accession>
<dbReference type="Gene3D" id="1.10.150.20">
    <property type="entry name" value="5' to 3' exonuclease, C-terminal subdomain"/>
    <property type="match status" value="1"/>
</dbReference>
<proteinExistence type="predicted"/>
<evidence type="ECO:0000256" key="5">
    <source>
        <dbReference type="ARBA" id="ARBA00049244"/>
    </source>
</evidence>
<keyword evidence="8" id="KW-1185">Reference proteome</keyword>
<evidence type="ECO:0000256" key="2">
    <source>
        <dbReference type="ARBA" id="ARBA00012417"/>
    </source>
</evidence>
<dbReference type="SUPFAM" id="SSF56672">
    <property type="entry name" value="DNA/RNA polymerases"/>
    <property type="match status" value="1"/>
</dbReference>
<dbReference type="PANTHER" id="PTHR10133">
    <property type="entry name" value="DNA POLYMERASE I"/>
    <property type="match status" value="1"/>
</dbReference>
<dbReference type="EMBL" id="PGTS01000006">
    <property type="protein sequence ID" value="PKR48360.1"/>
    <property type="molecule type" value="Genomic_DNA"/>
</dbReference>
<dbReference type="InterPro" id="IPR001098">
    <property type="entry name" value="DNA-dir_DNA_pol_A_palm_dom"/>
</dbReference>
<keyword evidence="4" id="KW-0269">Exonuclease</keyword>
<evidence type="ECO:0000256" key="4">
    <source>
        <dbReference type="ARBA" id="ARBA00022839"/>
    </source>
</evidence>
<dbReference type="Pfam" id="PF00476">
    <property type="entry name" value="DNA_pol_A"/>
    <property type="match status" value="1"/>
</dbReference>
<feature type="domain" description="DNA-directed DNA polymerase family A palm" evidence="6">
    <location>
        <begin position="293"/>
        <end position="482"/>
    </location>
</feature>
<keyword evidence="3" id="KW-0235">DNA replication</keyword>
<evidence type="ECO:0000313" key="8">
    <source>
        <dbReference type="Proteomes" id="UP000233365"/>
    </source>
</evidence>